<protein>
    <submittedName>
        <fullName evidence="2">Uncharacterized protein</fullName>
    </submittedName>
</protein>
<sequence>PTCRKRIHRLKNGSTALKTDPPPRKRIHRLENRPAHLHPCVFNPTRSFSPHPLVFNPTRSFSIPPTRLWHYSSIFVPKRSFMAPPAHLSPPLVYFNIHTLKSSTNN</sequence>
<reference evidence="2 3" key="1">
    <citation type="submission" date="2014-04" db="EMBL/GenBank/DDBJ databases">
        <authorList>
            <consortium name="DOE Joint Genome Institute"/>
            <person name="Kuo A."/>
            <person name="Kohler A."/>
            <person name="Jargeat P."/>
            <person name="Nagy L.G."/>
            <person name="Floudas D."/>
            <person name="Copeland A."/>
            <person name="Barry K.W."/>
            <person name="Cichocki N."/>
            <person name="Veneault-Fourrey C."/>
            <person name="LaButti K."/>
            <person name="Lindquist E.A."/>
            <person name="Lipzen A."/>
            <person name="Lundell T."/>
            <person name="Morin E."/>
            <person name="Murat C."/>
            <person name="Sun H."/>
            <person name="Tunlid A."/>
            <person name="Henrissat B."/>
            <person name="Grigoriev I.V."/>
            <person name="Hibbett D.S."/>
            <person name="Martin F."/>
            <person name="Nordberg H.P."/>
            <person name="Cantor M.N."/>
            <person name="Hua S.X."/>
        </authorList>
    </citation>
    <scope>NUCLEOTIDE SEQUENCE [LARGE SCALE GENOMIC DNA]</scope>
    <source>
        <strain evidence="2 3">Ve08.2h10</strain>
    </source>
</reference>
<dbReference type="HOGENOM" id="CLU_2229566_0_0_1"/>
<dbReference type="AlphaFoldDB" id="A0A0D0CE27"/>
<dbReference type="OrthoDB" id="2710016at2759"/>
<keyword evidence="3" id="KW-1185">Reference proteome</keyword>
<gene>
    <name evidence="2" type="ORF">PAXRUDRAFT_833234</name>
</gene>
<accession>A0A0D0CE27</accession>
<evidence type="ECO:0000256" key="1">
    <source>
        <dbReference type="SAM" id="MobiDB-lite"/>
    </source>
</evidence>
<feature type="compositionally biased region" description="Basic residues" evidence="1">
    <location>
        <begin position="1"/>
        <end position="11"/>
    </location>
</feature>
<evidence type="ECO:0000313" key="2">
    <source>
        <dbReference type="EMBL" id="KIK80907.1"/>
    </source>
</evidence>
<dbReference type="Proteomes" id="UP000054538">
    <property type="component" value="Unassembled WGS sequence"/>
</dbReference>
<organism evidence="2 3">
    <name type="scientific">Paxillus rubicundulus Ve08.2h10</name>
    <dbReference type="NCBI Taxonomy" id="930991"/>
    <lineage>
        <taxon>Eukaryota</taxon>
        <taxon>Fungi</taxon>
        <taxon>Dikarya</taxon>
        <taxon>Basidiomycota</taxon>
        <taxon>Agaricomycotina</taxon>
        <taxon>Agaricomycetes</taxon>
        <taxon>Agaricomycetidae</taxon>
        <taxon>Boletales</taxon>
        <taxon>Paxilineae</taxon>
        <taxon>Paxillaceae</taxon>
        <taxon>Paxillus</taxon>
    </lineage>
</organism>
<evidence type="ECO:0000313" key="3">
    <source>
        <dbReference type="Proteomes" id="UP000054538"/>
    </source>
</evidence>
<dbReference type="InParanoid" id="A0A0D0CE27"/>
<feature type="non-terminal residue" evidence="2">
    <location>
        <position position="106"/>
    </location>
</feature>
<feature type="region of interest" description="Disordered" evidence="1">
    <location>
        <begin position="1"/>
        <end position="26"/>
    </location>
</feature>
<name>A0A0D0CE27_9AGAM</name>
<dbReference type="EMBL" id="KN825907">
    <property type="protein sequence ID" value="KIK80907.1"/>
    <property type="molecule type" value="Genomic_DNA"/>
</dbReference>
<proteinExistence type="predicted"/>
<reference evidence="3" key="2">
    <citation type="submission" date="2015-01" db="EMBL/GenBank/DDBJ databases">
        <title>Evolutionary Origins and Diversification of the Mycorrhizal Mutualists.</title>
        <authorList>
            <consortium name="DOE Joint Genome Institute"/>
            <consortium name="Mycorrhizal Genomics Consortium"/>
            <person name="Kohler A."/>
            <person name="Kuo A."/>
            <person name="Nagy L.G."/>
            <person name="Floudas D."/>
            <person name="Copeland A."/>
            <person name="Barry K.W."/>
            <person name="Cichocki N."/>
            <person name="Veneault-Fourrey C."/>
            <person name="LaButti K."/>
            <person name="Lindquist E.A."/>
            <person name="Lipzen A."/>
            <person name="Lundell T."/>
            <person name="Morin E."/>
            <person name="Murat C."/>
            <person name="Riley R."/>
            <person name="Ohm R."/>
            <person name="Sun H."/>
            <person name="Tunlid A."/>
            <person name="Henrissat B."/>
            <person name="Grigoriev I.V."/>
            <person name="Hibbett D.S."/>
            <person name="Martin F."/>
        </authorList>
    </citation>
    <scope>NUCLEOTIDE SEQUENCE [LARGE SCALE GENOMIC DNA]</scope>
    <source>
        <strain evidence="3">Ve08.2h10</strain>
    </source>
</reference>